<evidence type="ECO:0000256" key="10">
    <source>
        <dbReference type="HAMAP-Rule" id="MF_02076"/>
    </source>
</evidence>
<proteinExistence type="inferred from homology"/>
<dbReference type="Gene3D" id="2.40.240.10">
    <property type="entry name" value="Ribosomal Protein L25, Chain P"/>
    <property type="match status" value="1"/>
</dbReference>
<keyword evidence="4 10" id="KW-0436">Ligase</keyword>
<evidence type="ECO:0000256" key="1">
    <source>
        <dbReference type="ARBA" id="ARBA00004496"/>
    </source>
</evidence>
<reference evidence="16 17" key="1">
    <citation type="submission" date="2018-06" db="EMBL/GenBank/DDBJ databases">
        <title>Extensive metabolic versatility and redundancy in microbially diverse, dynamic hydrothermal sediments.</title>
        <authorList>
            <person name="Dombrowski N."/>
            <person name="Teske A."/>
            <person name="Baker B.J."/>
        </authorList>
    </citation>
    <scope>NUCLEOTIDE SEQUENCE [LARGE SCALE GENOMIC DNA]</scope>
    <source>
        <strain evidence="15">B34_G17</strain>
        <strain evidence="14">B66_G16</strain>
    </source>
</reference>
<dbReference type="SUPFAM" id="SSF52374">
    <property type="entry name" value="Nucleotidylyl transferase"/>
    <property type="match status" value="1"/>
</dbReference>
<dbReference type="NCBIfam" id="TIGR00463">
    <property type="entry name" value="gltX_arch"/>
    <property type="match status" value="1"/>
</dbReference>
<keyword evidence="3 10" id="KW-0963">Cytoplasm</keyword>
<evidence type="ECO:0000313" key="15">
    <source>
        <dbReference type="EMBL" id="RLE53136.1"/>
    </source>
</evidence>
<comment type="similarity">
    <text evidence="2 10">Belongs to the class-I aminoacyl-tRNA synthetase family. Glutamate--tRNA ligase type 2 subfamily.</text>
</comment>
<dbReference type="Proteomes" id="UP000278475">
    <property type="component" value="Unassembled WGS sequence"/>
</dbReference>
<dbReference type="PANTHER" id="PTHR43097:SF5">
    <property type="entry name" value="GLUTAMATE--TRNA LIGASE"/>
    <property type="match status" value="1"/>
</dbReference>
<keyword evidence="6 10" id="KW-0067">ATP-binding</keyword>
<evidence type="ECO:0000313" key="14">
    <source>
        <dbReference type="EMBL" id="RLE50571.1"/>
    </source>
</evidence>
<dbReference type="InterPro" id="IPR014729">
    <property type="entry name" value="Rossmann-like_a/b/a_fold"/>
</dbReference>
<evidence type="ECO:0000256" key="6">
    <source>
        <dbReference type="ARBA" id="ARBA00022840"/>
    </source>
</evidence>
<dbReference type="PANTHER" id="PTHR43097">
    <property type="entry name" value="GLUTAMINE-TRNA LIGASE"/>
    <property type="match status" value="1"/>
</dbReference>
<accession>A0A497EUF0</accession>
<dbReference type="Gene3D" id="3.40.50.620">
    <property type="entry name" value="HUPs"/>
    <property type="match status" value="1"/>
</dbReference>
<dbReference type="PRINTS" id="PR00987">
    <property type="entry name" value="TRNASYNTHGLU"/>
</dbReference>
<keyword evidence="7 10" id="KW-0648">Protein biosynthesis</keyword>
<dbReference type="GO" id="GO:0006424">
    <property type="term" value="P:glutamyl-tRNA aminoacylation"/>
    <property type="evidence" value="ECO:0007669"/>
    <property type="project" value="UniProtKB-UniRule"/>
</dbReference>
<dbReference type="HAMAP" id="MF_02076">
    <property type="entry name" value="Glu_tRNA_synth_type2"/>
    <property type="match status" value="1"/>
</dbReference>
<dbReference type="Proteomes" id="UP000272051">
    <property type="component" value="Unassembled WGS sequence"/>
</dbReference>
<organism evidence="14 17">
    <name type="scientific">Thermoproteota archaeon</name>
    <dbReference type="NCBI Taxonomy" id="2056631"/>
    <lineage>
        <taxon>Archaea</taxon>
        <taxon>Thermoproteota</taxon>
    </lineage>
</organism>
<dbReference type="InterPro" id="IPR011035">
    <property type="entry name" value="Ribosomal_bL25/Gln-tRNA_synth"/>
</dbReference>
<dbReference type="SUPFAM" id="SSF50715">
    <property type="entry name" value="Ribosomal protein L25-like"/>
    <property type="match status" value="1"/>
</dbReference>
<dbReference type="GO" id="GO:0004818">
    <property type="term" value="F:glutamate-tRNA ligase activity"/>
    <property type="evidence" value="ECO:0007669"/>
    <property type="project" value="UniProtKB-UniRule"/>
</dbReference>
<dbReference type="InterPro" id="IPR004526">
    <property type="entry name" value="Glu-tRNA-synth_arc/euk"/>
</dbReference>
<sequence length="589" mass="67520">MSYPDEELIKDIKDLALKHAVLNALKHQGKADVKAVIGKVFSENPKLKDHRSLVLNLVQEAVSQVNAMAYEEISVLASRLGLEVGGKRVELKKVLPPLPNADKYPRIKVRFAPNPDSAMHIGNARAAILNDEYAKMYGGTYLLRFEDTSPSIKPPLYDPKRGIDAYQMIREDLSWLGVKWHEEVIQSDRLEIYYRYAEKLIEDGSAYVCTCSPDQWRILVKASQPCPCRELPTEDHLERWKNMLEGRYKPGEAVVRIKTDLTHPNPAVRDWPALRIDLKPHPRKGSKYRVWPLYNFAAAIDDHELGITHILRGKEHEINTIRQRYLYAHLGWQYPEVIHYGRLKIEGGVLSKSKIRNGVEKGIYIGWDDPRLGTLKALRRRGFLPESIRQMIIDVGVKPVEATISWDNLCAINRKLLDPLANRFFFVEEPVKLTIKNAPIGFSVEIPYHPSFPDRGIRRFSIPSAEITFLVSSKDKGLLRPGSRLRLMHLFNVQVNESLSEDEYVGSFISFDVEEAKRLSLPIIHWVYERESVKAQILMPAEDKMILHGFCEKSCIELKPNSLVQFVRFGFCRIEEVSESLIKAVFAHD</sequence>
<dbReference type="Pfam" id="PF00749">
    <property type="entry name" value="tRNA-synt_1c"/>
    <property type="match status" value="1"/>
</dbReference>
<comment type="catalytic activity">
    <reaction evidence="9 10">
        <text>tRNA(Glu) + L-glutamate + ATP = L-glutamyl-tRNA(Glu) + AMP + diphosphate</text>
        <dbReference type="Rhea" id="RHEA:23540"/>
        <dbReference type="Rhea" id="RHEA-COMP:9663"/>
        <dbReference type="Rhea" id="RHEA-COMP:9680"/>
        <dbReference type="ChEBI" id="CHEBI:29985"/>
        <dbReference type="ChEBI" id="CHEBI:30616"/>
        <dbReference type="ChEBI" id="CHEBI:33019"/>
        <dbReference type="ChEBI" id="CHEBI:78442"/>
        <dbReference type="ChEBI" id="CHEBI:78520"/>
        <dbReference type="ChEBI" id="CHEBI:456215"/>
        <dbReference type="EC" id="6.1.1.17"/>
    </reaction>
</comment>
<dbReference type="InterPro" id="IPR000924">
    <property type="entry name" value="Glu/Gln-tRNA-synth"/>
</dbReference>
<dbReference type="EMBL" id="QMQX01000020">
    <property type="protein sequence ID" value="RLE53136.1"/>
    <property type="molecule type" value="Genomic_DNA"/>
</dbReference>
<keyword evidence="5 10" id="KW-0547">Nucleotide-binding</keyword>
<evidence type="ECO:0000256" key="3">
    <source>
        <dbReference type="ARBA" id="ARBA00022490"/>
    </source>
</evidence>
<dbReference type="GO" id="GO:0005524">
    <property type="term" value="F:ATP binding"/>
    <property type="evidence" value="ECO:0007669"/>
    <property type="project" value="UniProtKB-UniRule"/>
</dbReference>
<dbReference type="EC" id="6.1.1.17" evidence="10"/>
<dbReference type="Pfam" id="PF03950">
    <property type="entry name" value="tRNA-synt_1c_C"/>
    <property type="match status" value="1"/>
</dbReference>
<evidence type="ECO:0000313" key="16">
    <source>
        <dbReference type="Proteomes" id="UP000272051"/>
    </source>
</evidence>
<dbReference type="InterPro" id="IPR050132">
    <property type="entry name" value="Gln/Glu-tRNA_Ligase"/>
</dbReference>
<evidence type="ECO:0000256" key="2">
    <source>
        <dbReference type="ARBA" id="ARBA00008927"/>
    </source>
</evidence>
<name>A0A497EUF0_9CREN</name>
<dbReference type="CDD" id="cd09287">
    <property type="entry name" value="GluRS_non_core"/>
    <property type="match status" value="1"/>
</dbReference>
<evidence type="ECO:0000259" key="12">
    <source>
        <dbReference type="Pfam" id="PF03950"/>
    </source>
</evidence>
<evidence type="ECO:0000259" key="13">
    <source>
        <dbReference type="Pfam" id="PF20974"/>
    </source>
</evidence>
<keyword evidence="8 10" id="KW-0030">Aminoacyl-tRNA synthetase</keyword>
<evidence type="ECO:0000256" key="9">
    <source>
        <dbReference type="ARBA" id="ARBA00048351"/>
    </source>
</evidence>
<evidence type="ECO:0000259" key="11">
    <source>
        <dbReference type="Pfam" id="PF00749"/>
    </source>
</evidence>
<dbReference type="NCBIfam" id="NF003169">
    <property type="entry name" value="PRK04156.1"/>
    <property type="match status" value="1"/>
</dbReference>
<gene>
    <name evidence="10" type="primary">gltX</name>
    <name evidence="14" type="ORF">DRJ31_00650</name>
    <name evidence="15" type="ORF">DRJ33_01810</name>
</gene>
<dbReference type="InterPro" id="IPR020056">
    <property type="entry name" value="Rbsml_bL25/Gln-tRNA_synth_N"/>
</dbReference>
<dbReference type="GO" id="GO:0043604">
    <property type="term" value="P:amide biosynthetic process"/>
    <property type="evidence" value="ECO:0007669"/>
    <property type="project" value="TreeGrafter"/>
</dbReference>
<dbReference type="InterPro" id="IPR020058">
    <property type="entry name" value="Glu/Gln-tRNA-synth_Ib_cat-dom"/>
</dbReference>
<evidence type="ECO:0000256" key="8">
    <source>
        <dbReference type="ARBA" id="ARBA00023146"/>
    </source>
</evidence>
<dbReference type="AlphaFoldDB" id="A0A497EUF0"/>
<dbReference type="Pfam" id="PF20974">
    <property type="entry name" value="tRNA-synt_1c_C2"/>
    <property type="match status" value="1"/>
</dbReference>
<feature type="short sequence motif" description="'HIGH' region" evidence="10">
    <location>
        <begin position="113"/>
        <end position="123"/>
    </location>
</feature>
<dbReference type="InterPro" id="IPR020059">
    <property type="entry name" value="Glu/Gln-tRNA-synth_Ib_codon-bd"/>
</dbReference>
<evidence type="ECO:0000256" key="4">
    <source>
        <dbReference type="ARBA" id="ARBA00022598"/>
    </source>
</evidence>
<dbReference type="Gene3D" id="2.40.240.100">
    <property type="match status" value="1"/>
</dbReference>
<evidence type="ECO:0000256" key="5">
    <source>
        <dbReference type="ARBA" id="ARBA00022741"/>
    </source>
</evidence>
<protein>
    <recommendedName>
        <fullName evidence="10">Glutamate--tRNA ligase</fullName>
        <ecNumber evidence="10">6.1.1.17</ecNumber>
    </recommendedName>
    <alternativeName>
        <fullName evidence="10">Glutamyl-tRNA synthetase</fullName>
        <shortName evidence="10">GluRS</shortName>
    </alternativeName>
</protein>
<dbReference type="EMBL" id="QMQV01000003">
    <property type="protein sequence ID" value="RLE50571.1"/>
    <property type="molecule type" value="Genomic_DNA"/>
</dbReference>
<dbReference type="GO" id="GO:0005829">
    <property type="term" value="C:cytosol"/>
    <property type="evidence" value="ECO:0007669"/>
    <property type="project" value="TreeGrafter"/>
</dbReference>
<feature type="domain" description="Glutamyl/glutaminyl-tRNA synthetase class Ib catalytic" evidence="11">
    <location>
        <begin position="107"/>
        <end position="418"/>
    </location>
</feature>
<comment type="caution">
    <text evidence="14">The sequence shown here is derived from an EMBL/GenBank/DDBJ whole genome shotgun (WGS) entry which is preliminary data.</text>
</comment>
<evidence type="ECO:0000313" key="17">
    <source>
        <dbReference type="Proteomes" id="UP000278475"/>
    </source>
</evidence>
<dbReference type="InterPro" id="IPR049437">
    <property type="entry name" value="tRNA-synt_1c_C2"/>
</dbReference>
<evidence type="ECO:0000256" key="7">
    <source>
        <dbReference type="ARBA" id="ARBA00022917"/>
    </source>
</evidence>
<feature type="domain" description="Glutamyl/glutaminyl-tRNA synthetase class Ib anti-codon binding" evidence="12">
    <location>
        <begin position="421"/>
        <end position="501"/>
    </location>
</feature>
<feature type="domain" description="tRNA synthetases class I (E and Q) anti-codon binding" evidence="13">
    <location>
        <begin position="523"/>
        <end position="574"/>
    </location>
</feature>
<comment type="function">
    <text evidence="10">Catalyzes the attachment of glutamate to tRNA(Glu) in a two-step reaction: glutamate is first activated by ATP to form Glu-AMP and then transferred to the acceptor end of tRNA(Glu).</text>
</comment>
<comment type="subcellular location">
    <subcellularLocation>
        <location evidence="1 10">Cytoplasm</location>
    </subcellularLocation>
</comment>